<gene>
    <name evidence="2" type="ORF">HY730_10325</name>
</gene>
<dbReference type="PANTHER" id="PTHR23419:SF8">
    <property type="entry name" value="FI09726P"/>
    <property type="match status" value="1"/>
</dbReference>
<evidence type="ECO:0000313" key="3">
    <source>
        <dbReference type="Proteomes" id="UP000772181"/>
    </source>
</evidence>
<name>A0A933GQ30_UNCTE</name>
<dbReference type="PANTHER" id="PTHR23419">
    <property type="entry name" value="DIVALENT CATION TOLERANCE CUTA-RELATED"/>
    <property type="match status" value="1"/>
</dbReference>
<evidence type="ECO:0000313" key="2">
    <source>
        <dbReference type="EMBL" id="MBI4596749.1"/>
    </source>
</evidence>
<dbReference type="AlphaFoldDB" id="A0A933GQ30"/>
<dbReference type="InterPro" id="IPR015867">
    <property type="entry name" value="N-reg_PII/ATP_PRibTrfase_C"/>
</dbReference>
<sequence length="110" mass="12586">MNKAIVIFITTNTFQEAERIGEKLVDNHLAACVNVVPGMTSIYRWQGKICQEKEFLLIVKTMEDLFSKVKDLVLGLHSYELPEIISLPVTGGLERYLLWVEEECKGLEEK</sequence>
<reference evidence="2" key="1">
    <citation type="submission" date="2020-07" db="EMBL/GenBank/DDBJ databases">
        <title>Huge and variable diversity of episymbiotic CPR bacteria and DPANN archaea in groundwater ecosystems.</title>
        <authorList>
            <person name="He C.Y."/>
            <person name="Keren R."/>
            <person name="Whittaker M."/>
            <person name="Farag I.F."/>
            <person name="Doudna J."/>
            <person name="Cate J.H.D."/>
            <person name="Banfield J.F."/>
        </authorList>
    </citation>
    <scope>NUCLEOTIDE SEQUENCE</scope>
    <source>
        <strain evidence="2">NC_groundwater_1482_Ag_S-0.65um_47_24</strain>
    </source>
</reference>
<dbReference type="Proteomes" id="UP000772181">
    <property type="component" value="Unassembled WGS sequence"/>
</dbReference>
<dbReference type="SUPFAM" id="SSF54913">
    <property type="entry name" value="GlnB-like"/>
    <property type="match status" value="1"/>
</dbReference>
<dbReference type="Gene3D" id="3.30.70.120">
    <property type="match status" value="1"/>
</dbReference>
<evidence type="ECO:0000256" key="1">
    <source>
        <dbReference type="ARBA" id="ARBA00010169"/>
    </source>
</evidence>
<dbReference type="EMBL" id="JACQWF010000440">
    <property type="protein sequence ID" value="MBI4596749.1"/>
    <property type="molecule type" value="Genomic_DNA"/>
</dbReference>
<dbReference type="Pfam" id="PF03091">
    <property type="entry name" value="CutA1"/>
    <property type="match status" value="1"/>
</dbReference>
<protein>
    <submittedName>
        <fullName evidence="2">Divalent-cation tolerance protein CutA</fullName>
    </submittedName>
</protein>
<dbReference type="InterPro" id="IPR004323">
    <property type="entry name" value="Ion_tolerance_CutA"/>
</dbReference>
<dbReference type="GO" id="GO:0005507">
    <property type="term" value="F:copper ion binding"/>
    <property type="evidence" value="ECO:0007669"/>
    <property type="project" value="TreeGrafter"/>
</dbReference>
<dbReference type="GO" id="GO:0010038">
    <property type="term" value="P:response to metal ion"/>
    <property type="evidence" value="ECO:0007669"/>
    <property type="project" value="InterPro"/>
</dbReference>
<comment type="similarity">
    <text evidence="1">Belongs to the CutA family.</text>
</comment>
<proteinExistence type="inferred from homology"/>
<accession>A0A933GQ30</accession>
<comment type="caution">
    <text evidence="2">The sequence shown here is derived from an EMBL/GenBank/DDBJ whole genome shotgun (WGS) entry which is preliminary data.</text>
</comment>
<organism evidence="2 3">
    <name type="scientific">Tectimicrobiota bacterium</name>
    <dbReference type="NCBI Taxonomy" id="2528274"/>
    <lineage>
        <taxon>Bacteria</taxon>
        <taxon>Pseudomonadati</taxon>
        <taxon>Nitrospinota/Tectimicrobiota group</taxon>
        <taxon>Candidatus Tectimicrobiota</taxon>
    </lineage>
</organism>
<dbReference type="InterPro" id="IPR011322">
    <property type="entry name" value="N-reg_PII-like_a/b"/>
</dbReference>